<evidence type="ECO:0000256" key="1">
    <source>
        <dbReference type="SAM" id="Phobius"/>
    </source>
</evidence>
<evidence type="ECO:0000313" key="2">
    <source>
        <dbReference type="EMBL" id="MCA9381472.1"/>
    </source>
</evidence>
<sequence length="123" mass="13693">MADFLSDLPHIPTLIGGVVLFILFASTLSYSVLKQSNKNSKDDALAKIFDQYPEIINQGHGQYYFFEQIGSSWYVGIGYGGKESQIEDGDCFRVDGDHVEYINSIKKLSSNITEINPVTCEGM</sequence>
<keyword evidence="1" id="KW-1133">Transmembrane helix</keyword>
<name>A0A955L211_9BACT</name>
<accession>A0A955L211</accession>
<comment type="caution">
    <text evidence="2">The sequence shown here is derived from an EMBL/GenBank/DDBJ whole genome shotgun (WGS) entry which is preliminary data.</text>
</comment>
<proteinExistence type="predicted"/>
<evidence type="ECO:0000313" key="3">
    <source>
        <dbReference type="Proteomes" id="UP000775877"/>
    </source>
</evidence>
<dbReference type="AlphaFoldDB" id="A0A955L211"/>
<keyword evidence="1" id="KW-0812">Transmembrane</keyword>
<feature type="transmembrane region" description="Helical" evidence="1">
    <location>
        <begin position="12"/>
        <end position="33"/>
    </location>
</feature>
<keyword evidence="1" id="KW-0472">Membrane</keyword>
<gene>
    <name evidence="2" type="ORF">KC678_04360</name>
</gene>
<dbReference type="Proteomes" id="UP000775877">
    <property type="component" value="Unassembled WGS sequence"/>
</dbReference>
<dbReference type="EMBL" id="JAGQLJ010000109">
    <property type="protein sequence ID" value="MCA9381472.1"/>
    <property type="molecule type" value="Genomic_DNA"/>
</dbReference>
<organism evidence="2 3">
    <name type="scientific">Candidatus Dojkabacteria bacterium</name>
    <dbReference type="NCBI Taxonomy" id="2099670"/>
    <lineage>
        <taxon>Bacteria</taxon>
        <taxon>Candidatus Dojkabacteria</taxon>
    </lineage>
</organism>
<protein>
    <submittedName>
        <fullName evidence="2">Uncharacterized protein</fullName>
    </submittedName>
</protein>
<reference evidence="2" key="1">
    <citation type="submission" date="2020-04" db="EMBL/GenBank/DDBJ databases">
        <authorList>
            <person name="Zhang T."/>
        </authorList>
    </citation>
    <scope>NUCLEOTIDE SEQUENCE</scope>
    <source>
        <strain evidence="2">HKST-UBA13</strain>
    </source>
</reference>
<reference evidence="2" key="2">
    <citation type="journal article" date="2021" name="Microbiome">
        <title>Successional dynamics and alternative stable states in a saline activated sludge microbial community over 9 years.</title>
        <authorList>
            <person name="Wang Y."/>
            <person name="Ye J."/>
            <person name="Ju F."/>
            <person name="Liu L."/>
            <person name="Boyd J.A."/>
            <person name="Deng Y."/>
            <person name="Parks D.H."/>
            <person name="Jiang X."/>
            <person name="Yin X."/>
            <person name="Woodcroft B.J."/>
            <person name="Tyson G.W."/>
            <person name="Hugenholtz P."/>
            <person name="Polz M.F."/>
            <person name="Zhang T."/>
        </authorList>
    </citation>
    <scope>NUCLEOTIDE SEQUENCE</scope>
    <source>
        <strain evidence="2">HKST-UBA13</strain>
    </source>
</reference>